<evidence type="ECO:0000256" key="1">
    <source>
        <dbReference type="SAM" id="Coils"/>
    </source>
</evidence>
<gene>
    <name evidence="2" type="ORF">LOD99_2332</name>
</gene>
<protein>
    <submittedName>
        <fullName evidence="2">Uncharacterized protein</fullName>
    </submittedName>
</protein>
<proteinExistence type="predicted"/>
<feature type="coiled-coil region" evidence="1">
    <location>
        <begin position="69"/>
        <end position="114"/>
    </location>
</feature>
<organism evidence="2 3">
    <name type="scientific">Oopsacas minuta</name>
    <dbReference type="NCBI Taxonomy" id="111878"/>
    <lineage>
        <taxon>Eukaryota</taxon>
        <taxon>Metazoa</taxon>
        <taxon>Porifera</taxon>
        <taxon>Hexactinellida</taxon>
        <taxon>Hexasterophora</taxon>
        <taxon>Lyssacinosida</taxon>
        <taxon>Leucopsacidae</taxon>
        <taxon>Oopsacas</taxon>
    </lineage>
</organism>
<evidence type="ECO:0000313" key="3">
    <source>
        <dbReference type="Proteomes" id="UP001165289"/>
    </source>
</evidence>
<comment type="caution">
    <text evidence="2">The sequence shown here is derived from an EMBL/GenBank/DDBJ whole genome shotgun (WGS) entry which is preliminary data.</text>
</comment>
<sequence length="122" mass="14648">MATNATDIYTTDAFINERIHKLENSIKSKKKYDMNIDFFNREINDLFMLGKLTKGQIDGLRNDRYLQTKKRATTKNQLENKRKEKLAERELYNLENLKKQLEIERIMLQIQIEEIILKIQKI</sequence>
<reference evidence="2 3" key="1">
    <citation type="journal article" date="2023" name="BMC Biol.">
        <title>The compact genome of the sponge Oopsacas minuta (Hexactinellida) is lacking key metazoan core genes.</title>
        <authorList>
            <person name="Santini S."/>
            <person name="Schenkelaars Q."/>
            <person name="Jourda C."/>
            <person name="Duchesne M."/>
            <person name="Belahbib H."/>
            <person name="Rocher C."/>
            <person name="Selva M."/>
            <person name="Riesgo A."/>
            <person name="Vervoort M."/>
            <person name="Leys S.P."/>
            <person name="Kodjabachian L."/>
            <person name="Le Bivic A."/>
            <person name="Borchiellini C."/>
            <person name="Claverie J.M."/>
            <person name="Renard E."/>
        </authorList>
    </citation>
    <scope>NUCLEOTIDE SEQUENCE [LARGE SCALE GENOMIC DNA]</scope>
    <source>
        <strain evidence="2">SPO-2</strain>
    </source>
</reference>
<evidence type="ECO:0000313" key="2">
    <source>
        <dbReference type="EMBL" id="KAI6655043.1"/>
    </source>
</evidence>
<dbReference type="AlphaFoldDB" id="A0AAV7K285"/>
<keyword evidence="1" id="KW-0175">Coiled coil</keyword>
<dbReference type="Proteomes" id="UP001165289">
    <property type="component" value="Unassembled WGS sequence"/>
</dbReference>
<accession>A0AAV7K285</accession>
<dbReference type="EMBL" id="JAKMXF010000210">
    <property type="protein sequence ID" value="KAI6655043.1"/>
    <property type="molecule type" value="Genomic_DNA"/>
</dbReference>
<keyword evidence="3" id="KW-1185">Reference proteome</keyword>
<name>A0AAV7K285_9METZ</name>